<dbReference type="OrthoDB" id="276323at2759"/>
<sequence length="807" mass="90986">MTESLPSIPEKSPLSAAECVKQVSKLLRQLEASGLQYNPAQPLPAEAVEHILITDEWYCKSCGNTDLKMCPETGKPHRRHLVRVAQEILRLVGSKTGQIVVRPPNLTASMNGRSRLRSQRRITMNPHALLLAYYYAVLPSNEVDGLISECAQHLVELLEQLKVYGSQEEVDEQYAAALLSSIGTTWQEYSKKAAEDLRSLKGADRRACRSVLVKGTKEAYVAASRELRKTPSNKDLRSFVGLLHDRLSRLTSQEDLNELEATMREAQREEEEEEKAKENEREVGKDKEREASAPQKTPASLQLATPPAPMLLLSEGNTSGSETEPIPPVVMGPALPPNWYVDEHGRSRPPVTDPLQIRREKYVRLEFRAKKAYETVIKVPEPKKDPWQEQIVSSLNEAQFALLAEQCNRQPPDLQSIPRFLNLVIEGLLNALPRRLRSQTEQELRDVLDWRVVRRSVMGSPGNIAALMRYVMGKVVEYGSSARAEETRKLAEELGKNLETCTPDLGTAVSNTFRVMLSSIRQLHEDVAQYSLMFITQQLRENAVSYIREFISECHANVDQWESSLSFIRRYFNDIRVKQWANSPAAVSVTALTEQEKCLRGSLLYGLLDLLRSGGIQSADRWHDYPTECFYFEKSVVFFAANTVQESSLLLLLSGSVSTVLRGKGIDSRVVNDILKQLHDKFIHLLSEQLTLVYLKSSVTSLIDDAITQKKVSTALTESEINQIHGAVDKMTDTTGPLYLAFEKRVISFIEAILAHGQTDPPPLGLVTDTLRRLASLLHHMLDFNWEVYQPFYKDMLRYVTDGESAN</sequence>
<evidence type="ECO:0008006" key="5">
    <source>
        <dbReference type="Google" id="ProtNLM"/>
    </source>
</evidence>
<feature type="compositionally biased region" description="Basic and acidic residues" evidence="2">
    <location>
        <begin position="274"/>
        <end position="291"/>
    </location>
</feature>
<dbReference type="InterPro" id="IPR008862">
    <property type="entry name" value="Tcp11"/>
</dbReference>
<dbReference type="PANTHER" id="PTHR12832">
    <property type="entry name" value="TESTIS-SPECIFIC PROTEIN PBS13 T-COMPLEX 11"/>
    <property type="match status" value="1"/>
</dbReference>
<feature type="compositionally biased region" description="Polar residues" evidence="2">
    <location>
        <begin position="294"/>
        <end position="303"/>
    </location>
</feature>
<feature type="region of interest" description="Disordered" evidence="2">
    <location>
        <begin position="263"/>
        <end position="305"/>
    </location>
</feature>
<dbReference type="PANTHER" id="PTHR12832:SF11">
    <property type="entry name" value="LD23868P"/>
    <property type="match status" value="1"/>
</dbReference>
<dbReference type="Proteomes" id="UP000192257">
    <property type="component" value="Unassembled WGS sequence"/>
</dbReference>
<comment type="similarity">
    <text evidence="1">Belongs to the TCP11 family.</text>
</comment>
<evidence type="ECO:0000313" key="3">
    <source>
        <dbReference type="EMBL" id="ORC90712.1"/>
    </source>
</evidence>
<comment type="caution">
    <text evidence="3">The sequence shown here is derived from an EMBL/GenBank/DDBJ whole genome shotgun (WGS) entry which is preliminary data.</text>
</comment>
<dbReference type="RefSeq" id="XP_028884778.1">
    <property type="nucleotide sequence ID" value="XM_029023582.1"/>
</dbReference>
<accession>A0A1X0P1B7</accession>
<dbReference type="EMBL" id="NBCO01000007">
    <property type="protein sequence ID" value="ORC90712.1"/>
    <property type="molecule type" value="Genomic_DNA"/>
</dbReference>
<keyword evidence="4" id="KW-1185">Reference proteome</keyword>
<dbReference type="AlphaFoldDB" id="A0A1X0P1B7"/>
<evidence type="ECO:0000256" key="2">
    <source>
        <dbReference type="SAM" id="MobiDB-lite"/>
    </source>
</evidence>
<dbReference type="GeneID" id="39983362"/>
<gene>
    <name evidence="3" type="ORF">TM35_000071360</name>
</gene>
<dbReference type="STRING" id="67003.A0A1X0P1B7"/>
<dbReference type="GO" id="GO:0007165">
    <property type="term" value="P:signal transduction"/>
    <property type="evidence" value="ECO:0007669"/>
    <property type="project" value="TreeGrafter"/>
</dbReference>
<dbReference type="VEuPathDB" id="TriTrypDB:TM35_000071360"/>
<proteinExistence type="inferred from homology"/>
<name>A0A1X0P1B7_9TRYP</name>
<evidence type="ECO:0000313" key="4">
    <source>
        <dbReference type="Proteomes" id="UP000192257"/>
    </source>
</evidence>
<protein>
    <recommendedName>
        <fullName evidence="5">T-complex protein 11</fullName>
    </recommendedName>
</protein>
<organism evidence="3 4">
    <name type="scientific">Trypanosoma theileri</name>
    <dbReference type="NCBI Taxonomy" id="67003"/>
    <lineage>
        <taxon>Eukaryota</taxon>
        <taxon>Discoba</taxon>
        <taxon>Euglenozoa</taxon>
        <taxon>Kinetoplastea</taxon>
        <taxon>Metakinetoplastina</taxon>
        <taxon>Trypanosomatida</taxon>
        <taxon>Trypanosomatidae</taxon>
        <taxon>Trypanosoma</taxon>
    </lineage>
</organism>
<dbReference type="Pfam" id="PF05794">
    <property type="entry name" value="Tcp11"/>
    <property type="match status" value="1"/>
</dbReference>
<evidence type="ECO:0000256" key="1">
    <source>
        <dbReference type="ARBA" id="ARBA00010954"/>
    </source>
</evidence>
<reference evidence="3 4" key="1">
    <citation type="submission" date="2017-03" db="EMBL/GenBank/DDBJ databases">
        <title>An alternative strategy for trypanosome survival in the mammalian bloodstream revealed through genome and transcriptome analysis of the ubiquitous bovine parasite Trypanosoma (Megatrypanum) theileri.</title>
        <authorList>
            <person name="Kelly S."/>
            <person name="Ivens A."/>
            <person name="Mott A."/>
            <person name="O'Neill E."/>
            <person name="Emms D."/>
            <person name="Macleod O."/>
            <person name="Voorheis P."/>
            <person name="Matthews J."/>
            <person name="Matthews K."/>
            <person name="Carrington M."/>
        </authorList>
    </citation>
    <scope>NUCLEOTIDE SEQUENCE [LARGE SCALE GENOMIC DNA]</scope>
    <source>
        <strain evidence="3">Edinburgh</strain>
    </source>
</reference>